<comment type="caution">
    <text evidence="1">The sequence shown here is derived from an EMBL/GenBank/DDBJ whole genome shotgun (WGS) entry which is preliminary data.</text>
</comment>
<name>A0A7X9RZ39_9BACT</name>
<dbReference type="EMBL" id="JABANE010000094">
    <property type="protein sequence ID" value="NME71345.1"/>
    <property type="molecule type" value="Genomic_DNA"/>
</dbReference>
<evidence type="ECO:0000313" key="2">
    <source>
        <dbReference type="Proteomes" id="UP000576082"/>
    </source>
</evidence>
<evidence type="ECO:0000313" key="1">
    <source>
        <dbReference type="EMBL" id="NME71345.1"/>
    </source>
</evidence>
<organism evidence="1 2">
    <name type="scientific">Flammeovirga aprica JL-4</name>
    <dbReference type="NCBI Taxonomy" id="694437"/>
    <lineage>
        <taxon>Bacteria</taxon>
        <taxon>Pseudomonadati</taxon>
        <taxon>Bacteroidota</taxon>
        <taxon>Cytophagia</taxon>
        <taxon>Cytophagales</taxon>
        <taxon>Flammeovirgaceae</taxon>
        <taxon>Flammeovirga</taxon>
    </lineage>
</organism>
<dbReference type="GO" id="GO:0003824">
    <property type="term" value="F:catalytic activity"/>
    <property type="evidence" value="ECO:0007669"/>
    <property type="project" value="InterPro"/>
</dbReference>
<dbReference type="AlphaFoldDB" id="A0A7X9RZ39"/>
<proteinExistence type="predicted"/>
<keyword evidence="2" id="KW-1185">Reference proteome</keyword>
<accession>A0A7X9RZ39</accession>
<sequence>MGLVFDRLVQEVKKLQINLNDQQISESFQRIADYLMNKCVLKAGIQNYRIVEIEFYFHHEKHPDPYVHKHDNQKTLGRWYVHGAGIDITFGTLDFYGGILIRGLQRKSDKEFISGPLHVIAEIFHFIGGVDVQEVEFGLREKEMPYEIIAQSSRVGLSSNKEGGENFRDKKYRFVSCIGPKHPFKNKKIVALDLVDKKSIKEVNTLFGYKIMM</sequence>
<dbReference type="Proteomes" id="UP000576082">
    <property type="component" value="Unassembled WGS sequence"/>
</dbReference>
<dbReference type="InterPro" id="IPR011034">
    <property type="entry name" value="Formyl_transferase-like_C_sf"/>
</dbReference>
<reference evidence="1 2" key="1">
    <citation type="submission" date="2020-04" db="EMBL/GenBank/DDBJ databases">
        <title>Flammeovirga sp. SR4, a novel species isolated from seawater.</title>
        <authorList>
            <person name="Wang X."/>
        </authorList>
    </citation>
    <scope>NUCLEOTIDE SEQUENCE [LARGE SCALE GENOMIC DNA]</scope>
    <source>
        <strain evidence="1 2">ATCC 23126</strain>
    </source>
</reference>
<protein>
    <submittedName>
        <fullName evidence="1">Uncharacterized protein</fullName>
    </submittedName>
</protein>
<dbReference type="RefSeq" id="WP_169659561.1">
    <property type="nucleotide sequence ID" value="NZ_JABANE010000094.1"/>
</dbReference>
<dbReference type="SUPFAM" id="SSF50486">
    <property type="entry name" value="FMT C-terminal domain-like"/>
    <property type="match status" value="1"/>
</dbReference>
<gene>
    <name evidence="1" type="ORF">HHU12_25490</name>
</gene>